<feature type="region of interest" description="Disordered" evidence="2">
    <location>
        <begin position="1"/>
        <end position="22"/>
    </location>
</feature>
<accession>A0ABD7CU80</accession>
<name>A0ABD7CU80_9ACTN</name>
<dbReference type="RefSeq" id="WP_205030025.1">
    <property type="nucleotide sequence ID" value="NZ_CP070245.1"/>
</dbReference>
<dbReference type="AlphaFoldDB" id="A0ABD7CU80"/>
<feature type="region of interest" description="Disordered" evidence="2">
    <location>
        <begin position="158"/>
        <end position="182"/>
    </location>
</feature>
<dbReference type="Proteomes" id="UP000623926">
    <property type="component" value="Chromosome"/>
</dbReference>
<dbReference type="EMBL" id="CP070245">
    <property type="protein sequence ID" value="QRV33955.1"/>
    <property type="molecule type" value="Genomic_DNA"/>
</dbReference>
<organism evidence="3 4">
    <name type="scientific">Streptomyces californicus</name>
    <dbReference type="NCBI Taxonomy" id="67351"/>
    <lineage>
        <taxon>Bacteria</taxon>
        <taxon>Bacillati</taxon>
        <taxon>Actinomycetota</taxon>
        <taxon>Actinomycetes</taxon>
        <taxon>Kitasatosporales</taxon>
        <taxon>Streptomycetaceae</taxon>
        <taxon>Streptomyces</taxon>
    </lineage>
</organism>
<sequence length="182" mass="20105">MTDSPAPAEAGEDATAQAPSGRLTEIIASALGPAAEAARARWPDDTDEIQALTDAMVRLLTGVPLRSDGQLTIKSLAEEAGLRRNKLTHKHTGLKDLFYALVRAQNIRPKDTERLQQERDELAEALKKARRERNELREEVKRLVRIIHVLEVENDNLKTTSGARGGTVRVLPQRSAPPPPQR</sequence>
<evidence type="ECO:0000256" key="1">
    <source>
        <dbReference type="SAM" id="Coils"/>
    </source>
</evidence>
<gene>
    <name evidence="3" type="ORF">I6J42_07665</name>
</gene>
<reference evidence="3 4" key="1">
    <citation type="submission" date="2021-02" db="EMBL/GenBank/DDBJ databases">
        <title>FDA dAtabase for Regulatory Grade micrObial Sequences (FDA-ARGOS): Supporting development and validation of Infectious Disease Dx tests.</title>
        <authorList>
            <person name="Sproer C."/>
            <person name="Gronow S."/>
            <person name="Severitt S."/>
            <person name="Schroder I."/>
            <person name="Tallon L."/>
            <person name="Sadzewicz L."/>
            <person name="Zhao X."/>
            <person name="Boylan J."/>
            <person name="Ott S."/>
            <person name="Bowen H."/>
            <person name="Vavikolanu K."/>
            <person name="Mehta A."/>
            <person name="Aluvathingal J."/>
            <person name="Nadendla S."/>
            <person name="Lowell S."/>
            <person name="Myers T."/>
            <person name="Yan Y."/>
            <person name="Sichtig H."/>
        </authorList>
    </citation>
    <scope>NUCLEOTIDE SEQUENCE [LARGE SCALE GENOMIC DNA]</scope>
    <source>
        <strain evidence="3 4">FDAARGOS_1212</strain>
    </source>
</reference>
<protein>
    <submittedName>
        <fullName evidence="3">Uncharacterized protein</fullName>
    </submittedName>
</protein>
<keyword evidence="1" id="KW-0175">Coiled coil</keyword>
<evidence type="ECO:0000256" key="2">
    <source>
        <dbReference type="SAM" id="MobiDB-lite"/>
    </source>
</evidence>
<feature type="coiled-coil region" evidence="1">
    <location>
        <begin position="112"/>
        <end position="153"/>
    </location>
</feature>
<proteinExistence type="predicted"/>
<evidence type="ECO:0000313" key="4">
    <source>
        <dbReference type="Proteomes" id="UP000623926"/>
    </source>
</evidence>
<evidence type="ECO:0000313" key="3">
    <source>
        <dbReference type="EMBL" id="QRV33955.1"/>
    </source>
</evidence>